<name>T1JC24_STRMM</name>
<keyword evidence="3" id="KW-1185">Reference proteome</keyword>
<dbReference type="HOGENOM" id="CLU_1116948_0_0_1"/>
<evidence type="ECO:0000256" key="1">
    <source>
        <dbReference type="SAM" id="MobiDB-lite"/>
    </source>
</evidence>
<dbReference type="PANTHER" id="PTHR41142">
    <property type="entry name" value="SI:DKEY-16J16.4"/>
    <property type="match status" value="1"/>
</dbReference>
<evidence type="ECO:0000313" key="2">
    <source>
        <dbReference type="EnsemblMetazoa" id="SMAR011331-PA"/>
    </source>
</evidence>
<reference evidence="2" key="2">
    <citation type="submission" date="2015-02" db="UniProtKB">
        <authorList>
            <consortium name="EnsemblMetazoa"/>
        </authorList>
    </citation>
    <scope>IDENTIFICATION</scope>
</reference>
<dbReference type="AlphaFoldDB" id="T1JC24"/>
<evidence type="ECO:0000313" key="3">
    <source>
        <dbReference type="Proteomes" id="UP000014500"/>
    </source>
</evidence>
<proteinExistence type="predicted"/>
<organism evidence="2 3">
    <name type="scientific">Strigamia maritima</name>
    <name type="common">European centipede</name>
    <name type="synonym">Geophilus maritimus</name>
    <dbReference type="NCBI Taxonomy" id="126957"/>
    <lineage>
        <taxon>Eukaryota</taxon>
        <taxon>Metazoa</taxon>
        <taxon>Ecdysozoa</taxon>
        <taxon>Arthropoda</taxon>
        <taxon>Myriapoda</taxon>
        <taxon>Chilopoda</taxon>
        <taxon>Pleurostigmophora</taxon>
        <taxon>Geophilomorpha</taxon>
        <taxon>Linotaeniidae</taxon>
        <taxon>Strigamia</taxon>
    </lineage>
</organism>
<dbReference type="STRING" id="126957.T1JC24"/>
<reference evidence="3" key="1">
    <citation type="submission" date="2011-05" db="EMBL/GenBank/DDBJ databases">
        <authorList>
            <person name="Richards S.R."/>
            <person name="Qu J."/>
            <person name="Jiang H."/>
            <person name="Jhangiani S.N."/>
            <person name="Agravi P."/>
            <person name="Goodspeed R."/>
            <person name="Gross S."/>
            <person name="Mandapat C."/>
            <person name="Jackson L."/>
            <person name="Mathew T."/>
            <person name="Pu L."/>
            <person name="Thornton R."/>
            <person name="Saada N."/>
            <person name="Wilczek-Boney K.B."/>
            <person name="Lee S."/>
            <person name="Kovar C."/>
            <person name="Wu Y."/>
            <person name="Scherer S.E."/>
            <person name="Worley K.C."/>
            <person name="Muzny D.M."/>
            <person name="Gibbs R."/>
        </authorList>
    </citation>
    <scope>NUCLEOTIDE SEQUENCE</scope>
    <source>
        <strain evidence="3">Brora</strain>
    </source>
</reference>
<feature type="region of interest" description="Disordered" evidence="1">
    <location>
        <begin position="130"/>
        <end position="149"/>
    </location>
</feature>
<dbReference type="EMBL" id="JH432049">
    <property type="status" value="NOT_ANNOTATED_CDS"/>
    <property type="molecule type" value="Genomic_DNA"/>
</dbReference>
<sequence>MSSSALPRLLMPKFRTLEDDVIRGQSRAVVVSSAIWNIKMADTYLSILACQSEEHDSEHREQLENNRENNSMVKMPSSPDLGASMMDDDCRRLAAVRGDQQFSSEEELEVINKVHSEKRRWSQVNRCVSAAADSSASSDDEVRELTRRSSSVSLPIEFRTSPPADAHRPDQSRHSPPAKLYHYATETTPKRRHRHSRPYLDFEKMQQYCTVSTELRKSRDDCLFYPRRILVYRMMFYYIAVTGCHAKYE</sequence>
<accession>T1JC24</accession>
<dbReference type="EnsemblMetazoa" id="SMAR011331-RA">
    <property type="protein sequence ID" value="SMAR011331-PA"/>
    <property type="gene ID" value="SMAR011331"/>
</dbReference>
<dbReference type="PhylomeDB" id="T1JC24"/>
<protein>
    <submittedName>
        <fullName evidence="2">Uncharacterized protein</fullName>
    </submittedName>
</protein>
<feature type="region of interest" description="Disordered" evidence="1">
    <location>
        <begin position="156"/>
        <end position="178"/>
    </location>
</feature>
<dbReference type="PANTHER" id="PTHR41142:SF1">
    <property type="entry name" value="SI:DKEY-16J16.4"/>
    <property type="match status" value="1"/>
</dbReference>
<dbReference type="Proteomes" id="UP000014500">
    <property type="component" value="Unassembled WGS sequence"/>
</dbReference>